<dbReference type="Pfam" id="PF13561">
    <property type="entry name" value="adh_short_C2"/>
    <property type="match status" value="1"/>
</dbReference>
<keyword evidence="6" id="KW-0275">Fatty acid biosynthesis</keyword>
<gene>
    <name evidence="8" type="ordered locus">CTN_0912</name>
</gene>
<evidence type="ECO:0000256" key="2">
    <source>
        <dbReference type="ARBA" id="ARBA00022857"/>
    </source>
</evidence>
<protein>
    <recommendedName>
        <fullName evidence="6">3-oxoacyl-[acyl-carrier-protein] reductase</fullName>
        <ecNumber evidence="6">1.1.1.100</ecNumber>
    </recommendedName>
</protein>
<dbReference type="GO" id="GO:0006633">
    <property type="term" value="P:fatty acid biosynthetic process"/>
    <property type="evidence" value="ECO:0007669"/>
    <property type="project" value="UniProtKB-UniPathway"/>
</dbReference>
<dbReference type="NCBIfam" id="NF004198">
    <property type="entry name" value="PRK05653.1-3"/>
    <property type="match status" value="1"/>
</dbReference>
<dbReference type="NCBIfam" id="TIGR01830">
    <property type="entry name" value="3oxo_ACP_reduc"/>
    <property type="match status" value="1"/>
</dbReference>
<keyword evidence="6" id="KW-0444">Lipid biosynthesis</keyword>
<dbReference type="KEGG" id="tna:CTN_0912"/>
<feature type="binding site" evidence="5">
    <location>
        <begin position="168"/>
        <end position="172"/>
    </location>
    <ligand>
        <name>NADP(+)</name>
        <dbReference type="ChEBI" id="CHEBI:58349"/>
    </ligand>
</feature>
<dbReference type="UniPathway" id="UPA00094"/>
<reference evidence="8 9" key="1">
    <citation type="journal article" date="2009" name="Biosci. Biotechnol. Biochem.">
        <title>WeGAS: a web-based microbial genome annotation system.</title>
        <authorList>
            <person name="Lee D."/>
            <person name="Seo H."/>
            <person name="Park C."/>
            <person name="Park K."/>
        </authorList>
    </citation>
    <scope>NUCLEOTIDE SEQUENCE [LARGE SCALE GENOMIC DNA]</scope>
    <source>
        <strain evidence="9">ATCC 49049 / DSM 4359 / NBRC 107923 / NS-E</strain>
    </source>
</reference>
<accession>B9K805</accession>
<dbReference type="InterPro" id="IPR020904">
    <property type="entry name" value="Sc_DH/Rdtase_CS"/>
</dbReference>
<evidence type="ECO:0000256" key="5">
    <source>
        <dbReference type="PIRSR" id="PIRSR611284-2"/>
    </source>
</evidence>
<keyword evidence="2 5" id="KW-0521">NADP</keyword>
<evidence type="ECO:0000256" key="6">
    <source>
        <dbReference type="RuleBase" id="RU366074"/>
    </source>
</evidence>
<dbReference type="InterPro" id="IPR036291">
    <property type="entry name" value="NAD(P)-bd_dom_sf"/>
</dbReference>
<dbReference type="PRINTS" id="PR00081">
    <property type="entry name" value="GDHRDH"/>
</dbReference>
<evidence type="ECO:0000259" key="7">
    <source>
        <dbReference type="SMART" id="SM00822"/>
    </source>
</evidence>
<keyword evidence="9" id="KW-1185">Reference proteome</keyword>
<evidence type="ECO:0000313" key="8">
    <source>
        <dbReference type="EMBL" id="ACM23088.1"/>
    </source>
</evidence>
<dbReference type="NCBIfam" id="NF009466">
    <property type="entry name" value="PRK12826.1-2"/>
    <property type="match status" value="1"/>
</dbReference>
<dbReference type="EMBL" id="CP000916">
    <property type="protein sequence ID" value="ACM23088.1"/>
    <property type="molecule type" value="Genomic_DNA"/>
</dbReference>
<dbReference type="InterPro" id="IPR002347">
    <property type="entry name" value="SDR_fam"/>
</dbReference>
<comment type="pathway">
    <text evidence="6">Lipid metabolism; fatty acid biosynthesis.</text>
</comment>
<dbReference type="SUPFAM" id="SSF51735">
    <property type="entry name" value="NAD(P)-binding Rossmann-fold domains"/>
    <property type="match status" value="1"/>
</dbReference>
<dbReference type="Gene3D" id="3.40.50.720">
    <property type="entry name" value="NAD(P)-binding Rossmann-like Domain"/>
    <property type="match status" value="1"/>
</dbReference>
<name>B9K805_THENN</name>
<evidence type="ECO:0000256" key="1">
    <source>
        <dbReference type="ARBA" id="ARBA00006484"/>
    </source>
</evidence>
<dbReference type="GO" id="GO:0051287">
    <property type="term" value="F:NAD binding"/>
    <property type="evidence" value="ECO:0007669"/>
    <property type="project" value="UniProtKB-UniRule"/>
</dbReference>
<dbReference type="PANTHER" id="PTHR42760">
    <property type="entry name" value="SHORT-CHAIN DEHYDROGENASES/REDUCTASES FAMILY MEMBER"/>
    <property type="match status" value="1"/>
</dbReference>
<dbReference type="STRING" id="309803.CTN_0912"/>
<feature type="domain" description="Ketoreductase" evidence="7">
    <location>
        <begin position="20"/>
        <end position="199"/>
    </location>
</feature>
<dbReference type="GO" id="GO:0004316">
    <property type="term" value="F:3-oxoacyl-[acyl-carrier-protein] reductase (NADPH) activity"/>
    <property type="evidence" value="ECO:0007669"/>
    <property type="project" value="UniProtKB-UniRule"/>
</dbReference>
<dbReference type="Proteomes" id="UP000000445">
    <property type="component" value="Chromosome"/>
</dbReference>
<evidence type="ECO:0000256" key="4">
    <source>
        <dbReference type="PIRSR" id="PIRSR611284-1"/>
    </source>
</evidence>
<dbReference type="InterPro" id="IPR057326">
    <property type="entry name" value="KR_dom"/>
</dbReference>
<dbReference type="PRINTS" id="PR00080">
    <property type="entry name" value="SDRFAMILY"/>
</dbReference>
<keyword evidence="6" id="KW-0276">Fatty acid metabolism</keyword>
<evidence type="ECO:0000313" key="9">
    <source>
        <dbReference type="Proteomes" id="UP000000445"/>
    </source>
</evidence>
<comment type="similarity">
    <text evidence="1 6">Belongs to the short-chain dehydrogenases/reductases (SDR) family.</text>
</comment>
<dbReference type="eggNOG" id="COG1028">
    <property type="taxonomic scope" value="Bacteria"/>
</dbReference>
<feature type="binding site" evidence="5">
    <location>
        <position position="103"/>
    </location>
    <ligand>
        <name>NADP(+)</name>
        <dbReference type="ChEBI" id="CHEBI:58349"/>
    </ligand>
</feature>
<dbReference type="FunFam" id="3.40.50.720:FF:000115">
    <property type="entry name" value="3-oxoacyl-[acyl-carrier-protein] reductase FabG"/>
    <property type="match status" value="1"/>
</dbReference>
<dbReference type="PANTHER" id="PTHR42760:SF133">
    <property type="entry name" value="3-OXOACYL-[ACYL-CARRIER-PROTEIN] REDUCTASE"/>
    <property type="match status" value="1"/>
</dbReference>
<keyword evidence="6" id="KW-0443">Lipid metabolism</keyword>
<comment type="catalytic activity">
    <reaction evidence="6">
        <text>a (3R)-hydroxyacyl-[ACP] + NADP(+) = a 3-oxoacyl-[ACP] + NADPH + H(+)</text>
        <dbReference type="Rhea" id="RHEA:17397"/>
        <dbReference type="Rhea" id="RHEA-COMP:9916"/>
        <dbReference type="Rhea" id="RHEA-COMP:9945"/>
        <dbReference type="ChEBI" id="CHEBI:15378"/>
        <dbReference type="ChEBI" id="CHEBI:57783"/>
        <dbReference type="ChEBI" id="CHEBI:58349"/>
        <dbReference type="ChEBI" id="CHEBI:78776"/>
        <dbReference type="ChEBI" id="CHEBI:78827"/>
        <dbReference type="EC" id="1.1.1.100"/>
    </reaction>
</comment>
<dbReference type="SMART" id="SM00822">
    <property type="entry name" value="PKS_KR"/>
    <property type="match status" value="1"/>
</dbReference>
<keyword evidence="3 6" id="KW-0560">Oxidoreductase</keyword>
<comment type="function">
    <text evidence="6">Catalyzes the NADPH-dependent reduction of beta-ketoacyl-ACP substrates to beta-hydroxyacyl-ACP products, the first reductive step in the elongation cycle of fatty acid biosynthesis.</text>
</comment>
<feature type="active site" description="Proton acceptor" evidence="4">
    <location>
        <position position="168"/>
    </location>
</feature>
<dbReference type="HOGENOM" id="CLU_010194_1_3_0"/>
<dbReference type="NCBIfam" id="NF005559">
    <property type="entry name" value="PRK07231.1"/>
    <property type="match status" value="1"/>
</dbReference>
<evidence type="ECO:0000256" key="3">
    <source>
        <dbReference type="ARBA" id="ARBA00023002"/>
    </source>
</evidence>
<dbReference type="PROSITE" id="PS00061">
    <property type="entry name" value="ADH_SHORT"/>
    <property type="match status" value="1"/>
</dbReference>
<proteinExistence type="inferred from homology"/>
<feature type="binding site" evidence="5">
    <location>
        <position position="201"/>
    </location>
    <ligand>
        <name>NADP(+)</name>
        <dbReference type="ChEBI" id="CHEBI:58349"/>
    </ligand>
</feature>
<comment type="subunit">
    <text evidence="6">Homotetramer.</text>
</comment>
<dbReference type="EC" id="1.1.1.100" evidence="6"/>
<dbReference type="InterPro" id="IPR011284">
    <property type="entry name" value="3oxo_ACP_reduc"/>
</dbReference>
<sequence length="260" mass="27766">MHGTILKRPEGGVSMRLEGKVCMITGAASGIGKAASLLFVQEGAIVAACDVSETSLNTLVEEAKDLPGKVEPYVLDVTNREQVKEVVESIVQKYGRIDVLVNNAGITRDALLVRMKEEDWDAVINVNLKGVFNVTQAVVPHMIKQRSGSIINVSSVVGVYGNPGQTNYAASKAGVIGMTKTWAKELAGRNIRVNAVAPGFIETPMTEKLPDKAREAALSRIPLGRFGKPEEVAQVYLFLASDESSYITGQVIGVDGGLVI</sequence>
<organism evidence="8 9">
    <name type="scientific">Thermotoga neapolitana (strain ATCC 49049 / DSM 4359 / NBRC 107923 / NS-E)</name>
    <dbReference type="NCBI Taxonomy" id="309803"/>
    <lineage>
        <taxon>Bacteria</taxon>
        <taxon>Thermotogati</taxon>
        <taxon>Thermotogota</taxon>
        <taxon>Thermotogae</taxon>
        <taxon>Thermotogales</taxon>
        <taxon>Thermotogaceae</taxon>
        <taxon>Thermotoga</taxon>
    </lineage>
</organism>
<dbReference type="AlphaFoldDB" id="B9K805"/>
<dbReference type="GO" id="GO:0048038">
    <property type="term" value="F:quinone binding"/>
    <property type="evidence" value="ECO:0007669"/>
    <property type="project" value="TreeGrafter"/>
</dbReference>
<dbReference type="CDD" id="cd05333">
    <property type="entry name" value="BKR_SDR_c"/>
    <property type="match status" value="1"/>
</dbReference>